<dbReference type="InterPro" id="IPR036597">
    <property type="entry name" value="Fido-like_dom_sf"/>
</dbReference>
<dbReference type="AlphaFoldDB" id="D8S3S0"/>
<dbReference type="Gramene" id="EFJ20632">
    <property type="protein sequence ID" value="EFJ20632"/>
    <property type="gene ID" value="SELMODRAFT_417825"/>
</dbReference>
<dbReference type="InParanoid" id="D8S3S0"/>
<evidence type="ECO:0000313" key="2">
    <source>
        <dbReference type="Proteomes" id="UP000001514"/>
    </source>
</evidence>
<dbReference type="HOGENOM" id="CLU_941348_0_0_1"/>
<sequence length="296" mass="33320">MDTSASIRVVKTLVYVNCLILQLVIHPAKEPPMFLKSTLYISYFENASSRALGVPHSRDARMRSMGRDRRNLRSSSCGAHLLPSEELHGKLLQLASIFTAGVHLEISQTLGILMWMWEYDCVERPFWRVERSRVGNAVPNTSEDSRLYEQVNAIEGEGFELYKETLEAIAAGALLDGSQDMSQEAEALRCLHRAFAHQLQGSNPNLAPRLSASGILDAHRCLMGSSKPDIARRLRREDEIAFTMTTLSLPHVFMWPSDVEGALHRLVDAELDELFARDCQDTLLKLFIVNTNVAYF</sequence>
<accession>D8S3S0</accession>
<proteinExistence type="predicted"/>
<reference evidence="1 2" key="1">
    <citation type="journal article" date="2011" name="Science">
        <title>The Selaginella genome identifies genetic changes associated with the evolution of vascular plants.</title>
        <authorList>
            <person name="Banks J.A."/>
            <person name="Nishiyama T."/>
            <person name="Hasebe M."/>
            <person name="Bowman J.L."/>
            <person name="Gribskov M."/>
            <person name="dePamphilis C."/>
            <person name="Albert V.A."/>
            <person name="Aono N."/>
            <person name="Aoyama T."/>
            <person name="Ambrose B.A."/>
            <person name="Ashton N.W."/>
            <person name="Axtell M.J."/>
            <person name="Barker E."/>
            <person name="Barker M.S."/>
            <person name="Bennetzen J.L."/>
            <person name="Bonawitz N.D."/>
            <person name="Chapple C."/>
            <person name="Cheng C."/>
            <person name="Correa L.G."/>
            <person name="Dacre M."/>
            <person name="DeBarry J."/>
            <person name="Dreyer I."/>
            <person name="Elias M."/>
            <person name="Engstrom E.M."/>
            <person name="Estelle M."/>
            <person name="Feng L."/>
            <person name="Finet C."/>
            <person name="Floyd S.K."/>
            <person name="Frommer W.B."/>
            <person name="Fujita T."/>
            <person name="Gramzow L."/>
            <person name="Gutensohn M."/>
            <person name="Harholt J."/>
            <person name="Hattori M."/>
            <person name="Heyl A."/>
            <person name="Hirai T."/>
            <person name="Hiwatashi Y."/>
            <person name="Ishikawa M."/>
            <person name="Iwata M."/>
            <person name="Karol K.G."/>
            <person name="Koehler B."/>
            <person name="Kolukisaoglu U."/>
            <person name="Kubo M."/>
            <person name="Kurata T."/>
            <person name="Lalonde S."/>
            <person name="Li K."/>
            <person name="Li Y."/>
            <person name="Litt A."/>
            <person name="Lyons E."/>
            <person name="Manning G."/>
            <person name="Maruyama T."/>
            <person name="Michael T.P."/>
            <person name="Mikami K."/>
            <person name="Miyazaki S."/>
            <person name="Morinaga S."/>
            <person name="Murata T."/>
            <person name="Mueller-Roeber B."/>
            <person name="Nelson D.R."/>
            <person name="Obara M."/>
            <person name="Oguri Y."/>
            <person name="Olmstead R.G."/>
            <person name="Onodera N."/>
            <person name="Petersen B.L."/>
            <person name="Pils B."/>
            <person name="Prigge M."/>
            <person name="Rensing S.A."/>
            <person name="Riano-Pachon D.M."/>
            <person name="Roberts A.W."/>
            <person name="Sato Y."/>
            <person name="Scheller H.V."/>
            <person name="Schulz B."/>
            <person name="Schulz C."/>
            <person name="Shakirov E.V."/>
            <person name="Shibagaki N."/>
            <person name="Shinohara N."/>
            <person name="Shippen D.E."/>
            <person name="Soerensen I."/>
            <person name="Sotooka R."/>
            <person name="Sugimoto N."/>
            <person name="Sugita M."/>
            <person name="Sumikawa N."/>
            <person name="Tanurdzic M."/>
            <person name="Theissen G."/>
            <person name="Ulvskov P."/>
            <person name="Wakazuki S."/>
            <person name="Weng J.K."/>
            <person name="Willats W.W."/>
            <person name="Wipf D."/>
            <person name="Wolf P.G."/>
            <person name="Yang L."/>
            <person name="Zimmer A.D."/>
            <person name="Zhu Q."/>
            <person name="Mitros T."/>
            <person name="Hellsten U."/>
            <person name="Loque D."/>
            <person name="Otillar R."/>
            <person name="Salamov A."/>
            <person name="Schmutz J."/>
            <person name="Shapiro H."/>
            <person name="Lindquist E."/>
            <person name="Lucas S."/>
            <person name="Rokhsar D."/>
            <person name="Grigoriev I.V."/>
        </authorList>
    </citation>
    <scope>NUCLEOTIDE SEQUENCE [LARGE SCALE GENOMIC DNA]</scope>
</reference>
<evidence type="ECO:0000313" key="1">
    <source>
        <dbReference type="EMBL" id="EFJ20632.1"/>
    </source>
</evidence>
<dbReference type="Gene3D" id="1.10.3290.10">
    <property type="entry name" value="Fido-like domain"/>
    <property type="match status" value="1"/>
</dbReference>
<gene>
    <name evidence="1" type="ORF">SELMODRAFT_417825</name>
</gene>
<dbReference type="Proteomes" id="UP000001514">
    <property type="component" value="Unassembled WGS sequence"/>
</dbReference>
<name>D8S3S0_SELML</name>
<keyword evidence="2" id="KW-1185">Reference proteome</keyword>
<organism evidence="2">
    <name type="scientific">Selaginella moellendorffii</name>
    <name type="common">Spikemoss</name>
    <dbReference type="NCBI Taxonomy" id="88036"/>
    <lineage>
        <taxon>Eukaryota</taxon>
        <taxon>Viridiplantae</taxon>
        <taxon>Streptophyta</taxon>
        <taxon>Embryophyta</taxon>
        <taxon>Tracheophyta</taxon>
        <taxon>Lycopodiopsida</taxon>
        <taxon>Selaginellales</taxon>
        <taxon>Selaginellaceae</taxon>
        <taxon>Selaginella</taxon>
    </lineage>
</organism>
<protein>
    <submittedName>
        <fullName evidence="1">Uncharacterized protein</fullName>
    </submittedName>
</protein>
<dbReference type="KEGG" id="smo:SELMODRAFT_417825"/>
<dbReference type="EMBL" id="GL377601">
    <property type="protein sequence ID" value="EFJ20632.1"/>
    <property type="molecule type" value="Genomic_DNA"/>
</dbReference>